<gene>
    <name evidence="4" type="primary">pcn</name>
    <name evidence="9" type="ORF">ENO26_01840</name>
</gene>
<reference evidence="9" key="1">
    <citation type="journal article" date="2020" name="mSystems">
        <title>Genome- and Community-Level Interaction Insights into Carbon Utilization and Element Cycling Functions of Hydrothermarchaeota in Hydrothermal Sediment.</title>
        <authorList>
            <person name="Zhou Z."/>
            <person name="Liu Y."/>
            <person name="Xu W."/>
            <person name="Pan J."/>
            <person name="Luo Z.H."/>
            <person name="Li M."/>
        </authorList>
    </citation>
    <scope>NUCLEOTIDE SEQUENCE [LARGE SCALE GENOMIC DNA]</scope>
    <source>
        <strain evidence="9">SpSt-125</strain>
    </source>
</reference>
<dbReference type="PROSITE" id="PS01251">
    <property type="entry name" value="PCNA_1"/>
    <property type="match status" value="1"/>
</dbReference>
<evidence type="ECO:0000313" key="9">
    <source>
        <dbReference type="EMBL" id="HEM66305.1"/>
    </source>
</evidence>
<dbReference type="PANTHER" id="PTHR11352">
    <property type="entry name" value="PROLIFERATING CELL NUCLEAR ANTIGEN"/>
    <property type="match status" value="1"/>
</dbReference>
<comment type="subunit">
    <text evidence="4">Homotrimer. The subunits circularize to form a toroid; DNA passes through its center. Replication factor C (RFC) is required to load the toroid on the DNA.</text>
</comment>
<feature type="domain" description="Proliferating cell nuclear antigen PCNA N-terminal" evidence="7">
    <location>
        <begin position="9"/>
        <end position="108"/>
    </location>
</feature>
<comment type="function">
    <text evidence="4">Sliding clamp subunit that acts as a moving platform for DNA processing. Responsible for tethering the catalytic subunit of DNA polymerase and other proteins to DNA during high-speed replication.</text>
</comment>
<dbReference type="InterPro" id="IPR000730">
    <property type="entry name" value="Pr_cel_nuc_antig"/>
</dbReference>
<comment type="similarity">
    <text evidence="1 4 5">Belongs to the PCNA family.</text>
</comment>
<dbReference type="HAMAP" id="MF_00317">
    <property type="entry name" value="DNApol_clamp_arch"/>
    <property type="match status" value="1"/>
</dbReference>
<dbReference type="PRINTS" id="PR00339">
    <property type="entry name" value="PCNACYCLIN"/>
</dbReference>
<protein>
    <recommendedName>
        <fullName evidence="4">DNA polymerase sliding clamp</fullName>
    </recommendedName>
    <alternativeName>
        <fullName evidence="4">Proliferating cell nuclear antigen homolog</fullName>
        <shortName evidence="4">PCNA</shortName>
    </alternativeName>
</protein>
<dbReference type="Pfam" id="PF00705">
    <property type="entry name" value="PCNA_N"/>
    <property type="match status" value="1"/>
</dbReference>
<dbReference type="GO" id="GO:0003677">
    <property type="term" value="F:DNA binding"/>
    <property type="evidence" value="ECO:0007669"/>
    <property type="project" value="UniProtKB-UniRule"/>
</dbReference>
<proteinExistence type="inferred from homology"/>
<keyword evidence="2 4" id="KW-0235">DNA replication</keyword>
<evidence type="ECO:0000256" key="6">
    <source>
        <dbReference type="RuleBase" id="RU003673"/>
    </source>
</evidence>
<name>A0A7J2U1L6_9CREN</name>
<organism evidence="9">
    <name type="scientific">Ignisphaera aggregans</name>
    <dbReference type="NCBI Taxonomy" id="334771"/>
    <lineage>
        <taxon>Archaea</taxon>
        <taxon>Thermoproteota</taxon>
        <taxon>Thermoprotei</taxon>
        <taxon>Desulfurococcales</taxon>
        <taxon>Desulfurococcaceae</taxon>
        <taxon>Ignisphaera</taxon>
    </lineage>
</organism>
<dbReference type="InterPro" id="IPR022648">
    <property type="entry name" value="Pr_cel_nuc_antig_N"/>
</dbReference>
<evidence type="ECO:0000256" key="4">
    <source>
        <dbReference type="HAMAP-Rule" id="MF_00317"/>
    </source>
</evidence>
<evidence type="ECO:0000256" key="2">
    <source>
        <dbReference type="ARBA" id="ARBA00022705"/>
    </source>
</evidence>
<evidence type="ECO:0000256" key="3">
    <source>
        <dbReference type="ARBA" id="ARBA00023125"/>
    </source>
</evidence>
<feature type="domain" description="Proliferating cell nuclear antigen PCNA C-terminal" evidence="8">
    <location>
        <begin position="133"/>
        <end position="252"/>
    </location>
</feature>
<sequence>MSSTIRFVFADARIWRYVLRILADYLEVVGMKISPGEGVRIKAMDPSRVMLLDFSIPTTAFEEFVVEKDETLFLNLENVSKILRRAAKTDKFALSSDGTKLTIALISKGGTQRSFTLPLISSTYEEIPELSLEFKVTAKVIGPVFATAISVLEEVGEAIKFKALHEGLAISSSSELGETEFLFTTTSGTLIDYQIADETQEFSNTYSMEYISMLSQISKLAETISIKLVPEAPCEIALDITSGAQLKVYVAPRIE</sequence>
<keyword evidence="3 4" id="KW-0238">DNA-binding</keyword>
<dbReference type="AlphaFoldDB" id="A0A7J2U1L6"/>
<evidence type="ECO:0000256" key="1">
    <source>
        <dbReference type="ARBA" id="ARBA00010462"/>
    </source>
</evidence>
<dbReference type="SUPFAM" id="SSF55979">
    <property type="entry name" value="DNA clamp"/>
    <property type="match status" value="2"/>
</dbReference>
<evidence type="ECO:0000259" key="8">
    <source>
        <dbReference type="Pfam" id="PF02747"/>
    </source>
</evidence>
<evidence type="ECO:0000259" key="7">
    <source>
        <dbReference type="Pfam" id="PF00705"/>
    </source>
</evidence>
<comment type="function">
    <text evidence="6">Sliding clamp subunit. Responsible for tethering the catalytic subunit of DNA polymerase to DNA during high-speed replication.</text>
</comment>
<dbReference type="Pfam" id="PF02747">
    <property type="entry name" value="PCNA_C"/>
    <property type="match status" value="1"/>
</dbReference>
<dbReference type="GO" id="GO:0006275">
    <property type="term" value="P:regulation of DNA replication"/>
    <property type="evidence" value="ECO:0007669"/>
    <property type="project" value="UniProtKB-UniRule"/>
</dbReference>
<dbReference type="InterPro" id="IPR046938">
    <property type="entry name" value="DNA_clamp_sf"/>
</dbReference>
<evidence type="ECO:0000256" key="5">
    <source>
        <dbReference type="RuleBase" id="RU003671"/>
    </source>
</evidence>
<dbReference type="InterPro" id="IPR022659">
    <property type="entry name" value="Pr_cel_nuc_antig_CS"/>
</dbReference>
<dbReference type="Gene3D" id="3.70.10.10">
    <property type="match status" value="1"/>
</dbReference>
<dbReference type="GO" id="GO:0030337">
    <property type="term" value="F:DNA polymerase processivity factor activity"/>
    <property type="evidence" value="ECO:0007669"/>
    <property type="project" value="UniProtKB-UniRule"/>
</dbReference>
<dbReference type="CDD" id="cd00577">
    <property type="entry name" value="PCNA"/>
    <property type="match status" value="1"/>
</dbReference>
<accession>A0A7J2U1L6</accession>
<dbReference type="InterPro" id="IPR022649">
    <property type="entry name" value="Pr_cel_nuc_antig_C"/>
</dbReference>
<dbReference type="GO" id="GO:0006272">
    <property type="term" value="P:leading strand elongation"/>
    <property type="evidence" value="ECO:0007669"/>
    <property type="project" value="TreeGrafter"/>
</dbReference>
<dbReference type="EMBL" id="DSEU01000008">
    <property type="protein sequence ID" value="HEM66305.1"/>
    <property type="molecule type" value="Genomic_DNA"/>
</dbReference>
<comment type="caution">
    <text evidence="9">The sequence shown here is derived from an EMBL/GenBank/DDBJ whole genome shotgun (WGS) entry which is preliminary data.</text>
</comment>
<dbReference type="PANTHER" id="PTHR11352:SF0">
    <property type="entry name" value="PROLIFERATING CELL NUCLEAR ANTIGEN"/>
    <property type="match status" value="1"/>
</dbReference>